<proteinExistence type="predicted"/>
<organism evidence="1 2">
    <name type="scientific">Alkalihalophilus lindianensis</name>
    <dbReference type="NCBI Taxonomy" id="1630542"/>
    <lineage>
        <taxon>Bacteria</taxon>
        <taxon>Bacillati</taxon>
        <taxon>Bacillota</taxon>
        <taxon>Bacilli</taxon>
        <taxon>Bacillales</taxon>
        <taxon>Bacillaceae</taxon>
        <taxon>Alkalihalophilus</taxon>
    </lineage>
</organism>
<gene>
    <name evidence="1" type="ORF">RYX56_25020</name>
</gene>
<sequence>EKMDAAIVIPVKWNEHLKDGRLKELTLLTDPGKSLQASIVESITTSFIDKVVTLAVSSKVVMEQLAASTPAMTGKLDMG</sequence>
<evidence type="ECO:0000313" key="1">
    <source>
        <dbReference type="EMBL" id="MDV2687614.1"/>
    </source>
</evidence>
<protein>
    <submittedName>
        <fullName evidence="1">Uncharacterized protein</fullName>
    </submittedName>
</protein>
<accession>A0ABU3XJM3</accession>
<reference evidence="1 2" key="1">
    <citation type="submission" date="2023-10" db="EMBL/GenBank/DDBJ databases">
        <title>Screening of Alkalihalobacillus lindianensis BZ-TG-R113 and Its Alleviation of Salt Stress on Rapeseed Growth.</title>
        <authorList>
            <person name="Zhao B."/>
            <person name="Guo T."/>
        </authorList>
    </citation>
    <scope>NUCLEOTIDE SEQUENCE [LARGE SCALE GENOMIC DNA]</scope>
    <source>
        <strain evidence="1 2">BZ-TG-R113</strain>
    </source>
</reference>
<comment type="caution">
    <text evidence="1">The sequence shown here is derived from an EMBL/GenBank/DDBJ whole genome shotgun (WGS) entry which is preliminary data.</text>
</comment>
<feature type="non-terminal residue" evidence="1">
    <location>
        <position position="1"/>
    </location>
</feature>
<evidence type="ECO:0000313" key="2">
    <source>
        <dbReference type="Proteomes" id="UP001287282"/>
    </source>
</evidence>
<dbReference type="EMBL" id="JAWJBA010000972">
    <property type="protein sequence ID" value="MDV2687614.1"/>
    <property type="molecule type" value="Genomic_DNA"/>
</dbReference>
<dbReference type="Proteomes" id="UP001287282">
    <property type="component" value="Unassembled WGS sequence"/>
</dbReference>
<feature type="non-terminal residue" evidence="1">
    <location>
        <position position="79"/>
    </location>
</feature>
<keyword evidence="2" id="KW-1185">Reference proteome</keyword>
<name>A0ABU3XJM3_9BACI</name>